<dbReference type="AlphaFoldDB" id="A0A2K6M7J1"/>
<reference evidence="1" key="2">
    <citation type="submission" date="2025-08" db="UniProtKB">
        <authorList>
            <consortium name="Ensembl"/>
        </authorList>
    </citation>
    <scope>IDENTIFICATION</scope>
</reference>
<sequence>MVWNQTMRKLQTSWSWYSPFVGRNTNWTDPIAWLKYLFDLTKEVNAWDLFSPPRSLFLLLWPCEDACSHFAFCHE</sequence>
<reference evidence="1" key="3">
    <citation type="submission" date="2025-09" db="UniProtKB">
        <authorList>
            <consortium name="Ensembl"/>
        </authorList>
    </citation>
    <scope>IDENTIFICATION</scope>
</reference>
<keyword evidence="2" id="KW-1185">Reference proteome</keyword>
<dbReference type="Ensembl" id="ENSRBIT00000055693.1">
    <property type="protein sequence ID" value="ENSRBIP00000031725.1"/>
    <property type="gene ID" value="ENSRBIG00000039676.1"/>
</dbReference>
<proteinExistence type="predicted"/>
<evidence type="ECO:0000313" key="2">
    <source>
        <dbReference type="Proteomes" id="UP000233180"/>
    </source>
</evidence>
<accession>A0A2K6M7J1</accession>
<reference evidence="1 2" key="1">
    <citation type="submission" date="2016-06" db="EMBL/GenBank/DDBJ databases">
        <title>Genome of Rhinopithecus bieti.</title>
        <authorList>
            <person name="Wu"/>
            <person name="C.-I. and Zhang"/>
            <person name="Y."/>
        </authorList>
    </citation>
    <scope>NUCLEOTIDE SEQUENCE</scope>
</reference>
<dbReference type="Proteomes" id="UP000233180">
    <property type="component" value="Unassembled WGS sequence"/>
</dbReference>
<name>A0A2K6M7J1_RHIBE</name>
<organism evidence="1 2">
    <name type="scientific">Rhinopithecus bieti</name>
    <name type="common">Black snub-nosed monkey</name>
    <name type="synonym">Pygathrix bieti</name>
    <dbReference type="NCBI Taxonomy" id="61621"/>
    <lineage>
        <taxon>Eukaryota</taxon>
        <taxon>Metazoa</taxon>
        <taxon>Chordata</taxon>
        <taxon>Craniata</taxon>
        <taxon>Vertebrata</taxon>
        <taxon>Euteleostomi</taxon>
        <taxon>Mammalia</taxon>
        <taxon>Eutheria</taxon>
        <taxon>Euarchontoglires</taxon>
        <taxon>Primates</taxon>
        <taxon>Haplorrhini</taxon>
        <taxon>Catarrhini</taxon>
        <taxon>Cercopithecidae</taxon>
        <taxon>Colobinae</taxon>
        <taxon>Rhinopithecus</taxon>
    </lineage>
</organism>
<dbReference type="GeneTree" id="ENSGT00910000148696"/>
<protein>
    <submittedName>
        <fullName evidence="1">Uncharacterized protein</fullName>
    </submittedName>
</protein>
<evidence type="ECO:0000313" key="1">
    <source>
        <dbReference type="Ensembl" id="ENSRBIP00000031725.1"/>
    </source>
</evidence>